<evidence type="ECO:0000256" key="10">
    <source>
        <dbReference type="ARBA" id="ARBA00022801"/>
    </source>
</evidence>
<evidence type="ECO:0000256" key="14">
    <source>
        <dbReference type="PIRSR" id="PIRSR611782-1"/>
    </source>
</evidence>
<reference evidence="17 18" key="1">
    <citation type="submission" date="2020-04" db="EMBL/GenBank/DDBJ databases">
        <authorList>
            <person name="De Canck E."/>
        </authorList>
    </citation>
    <scope>NUCLEOTIDE SEQUENCE [LARGE SCALE GENOMIC DNA]</scope>
    <source>
        <strain evidence="17 18">LMG 29739</strain>
    </source>
</reference>
<keyword evidence="12" id="KW-0346">Stress response</keyword>
<evidence type="ECO:0000256" key="7">
    <source>
        <dbReference type="ARBA" id="ARBA00022729"/>
    </source>
</evidence>
<evidence type="ECO:0000313" key="17">
    <source>
        <dbReference type="EMBL" id="CAB3761162.1"/>
    </source>
</evidence>
<dbReference type="InterPro" id="IPR009003">
    <property type="entry name" value="Peptidase_S1_PA"/>
</dbReference>
<dbReference type="InterPro" id="IPR041489">
    <property type="entry name" value="PDZ_6"/>
</dbReference>
<dbReference type="Gene3D" id="2.30.42.10">
    <property type="match status" value="2"/>
</dbReference>
<evidence type="ECO:0000256" key="15">
    <source>
        <dbReference type="PIRSR" id="PIRSR611782-2"/>
    </source>
</evidence>
<sequence length="515" mass="53553">MTAAKQGFERGSARHAMQGLMQGMRGMRDKMARVRRAAHAARSRARSGMFARVASLVASLVAAASFCACAAHAAVSDDAQAAGSAQIVLPNFASLAKRDGPAVVNISVTHEVTQMGVQLPPGIAPGNPLAPFLARRVIGNREEVSLGSGFIVSADGYILTNRHVVGDASVVDVKLTDKREFKGKVIGTDALSDVALIKVDADDLPVVVTGNPQRLEVGDWVMAIGSPYGFANTVTSGIVSAKSRSLPGEVYVPFIQTDVPINPGNSGGPLFDLRGHVVAINSMIYSKTGGYQGLSFAIPIDVALDVKDQLLKTGHVSRGWLGVNVQEVSQALARSFGLAKPDGALISVVDPNGPAARAGMQAGDVVLAIDGHDIGDSVDLLTTVAKIRPGQNADLLMWRAGHASHVSVAVGELDSAGGAAANATAVPPARLGIVVRPLSTGEQQRLGLDHGLLIQQVTGRATRIGLKPGDIVLSVNGTPVASLDQLADELRQLHENAALLIQRGGTRVYLPFDPA</sequence>
<dbReference type="GO" id="GO:0004252">
    <property type="term" value="F:serine-type endopeptidase activity"/>
    <property type="evidence" value="ECO:0007669"/>
    <property type="project" value="InterPro"/>
</dbReference>
<evidence type="ECO:0000256" key="5">
    <source>
        <dbReference type="ARBA" id="ARBA00013958"/>
    </source>
</evidence>
<name>A0A6J5E7T3_9BURK</name>
<dbReference type="Proteomes" id="UP000494329">
    <property type="component" value="Unassembled WGS sequence"/>
</dbReference>
<feature type="active site" description="Charge relay system" evidence="14">
    <location>
        <position position="266"/>
    </location>
</feature>
<gene>
    <name evidence="17" type="primary">degP</name>
    <name evidence="17" type="ORF">LMG29739_03565</name>
</gene>
<keyword evidence="9" id="KW-0574">Periplasm</keyword>
<dbReference type="PANTHER" id="PTHR22939">
    <property type="entry name" value="SERINE PROTEASE FAMILY S1C HTRA-RELATED"/>
    <property type="match status" value="1"/>
</dbReference>
<evidence type="ECO:0000256" key="4">
    <source>
        <dbReference type="ARBA" id="ARBA00013035"/>
    </source>
</evidence>
<comment type="subcellular location">
    <subcellularLocation>
        <location evidence="2">Periplasm</location>
    </subcellularLocation>
</comment>
<dbReference type="Pfam" id="PF13365">
    <property type="entry name" value="Trypsin_2"/>
    <property type="match status" value="1"/>
</dbReference>
<keyword evidence="18" id="KW-1185">Reference proteome</keyword>
<dbReference type="Gene3D" id="2.40.10.120">
    <property type="match status" value="1"/>
</dbReference>
<evidence type="ECO:0000256" key="11">
    <source>
        <dbReference type="ARBA" id="ARBA00022825"/>
    </source>
</evidence>
<feature type="active site" description="Charge relay system" evidence="14">
    <location>
        <position position="163"/>
    </location>
</feature>
<dbReference type="SUPFAM" id="SSF50156">
    <property type="entry name" value="PDZ domain-like"/>
    <property type="match status" value="2"/>
</dbReference>
<keyword evidence="6 17" id="KW-0645">Protease</keyword>
<dbReference type="InterPro" id="IPR036034">
    <property type="entry name" value="PDZ_sf"/>
</dbReference>
<dbReference type="AlphaFoldDB" id="A0A6J5E7T3"/>
<protein>
    <recommendedName>
        <fullName evidence="5">Probable periplasmic serine endoprotease DegP-like</fullName>
        <ecNumber evidence="4">3.4.21.107</ecNumber>
    </recommendedName>
    <alternativeName>
        <fullName evidence="13">Protease Do</fullName>
    </alternativeName>
</protein>
<keyword evidence="8" id="KW-0677">Repeat</keyword>
<feature type="domain" description="PDZ" evidence="16">
    <location>
        <begin position="431"/>
        <end position="505"/>
    </location>
</feature>
<comment type="catalytic activity">
    <reaction evidence="1">
        <text>Acts on substrates that are at least partially unfolded. The cleavage site P1 residue is normally between a pair of hydrophobic residues, such as Val-|-Val.</text>
        <dbReference type="EC" id="3.4.21.107"/>
    </reaction>
</comment>
<evidence type="ECO:0000256" key="12">
    <source>
        <dbReference type="ARBA" id="ARBA00023016"/>
    </source>
</evidence>
<dbReference type="Pfam" id="PF17820">
    <property type="entry name" value="PDZ_6"/>
    <property type="match status" value="1"/>
</dbReference>
<feature type="binding site" evidence="15">
    <location>
        <begin position="264"/>
        <end position="266"/>
    </location>
    <ligand>
        <name>substrate</name>
    </ligand>
</feature>
<proteinExistence type="inferred from homology"/>
<dbReference type="SMART" id="SM00228">
    <property type="entry name" value="PDZ"/>
    <property type="match status" value="2"/>
</dbReference>
<dbReference type="PRINTS" id="PR00834">
    <property type="entry name" value="PROTEASES2C"/>
</dbReference>
<dbReference type="EMBL" id="CADIKF010000027">
    <property type="protein sequence ID" value="CAB3761162.1"/>
    <property type="molecule type" value="Genomic_DNA"/>
</dbReference>
<accession>A0A6J5E7T3</accession>
<feature type="active site" description="Charge relay system" evidence="14">
    <location>
        <position position="193"/>
    </location>
</feature>
<evidence type="ECO:0000259" key="16">
    <source>
        <dbReference type="PROSITE" id="PS50106"/>
    </source>
</evidence>
<feature type="domain" description="PDZ" evidence="16">
    <location>
        <begin position="310"/>
        <end position="374"/>
    </location>
</feature>
<organism evidence="17 18">
    <name type="scientific">Paraburkholderia solisilvae</name>
    <dbReference type="NCBI Taxonomy" id="624376"/>
    <lineage>
        <taxon>Bacteria</taxon>
        <taxon>Pseudomonadati</taxon>
        <taxon>Pseudomonadota</taxon>
        <taxon>Betaproteobacteria</taxon>
        <taxon>Burkholderiales</taxon>
        <taxon>Burkholderiaceae</taxon>
        <taxon>Paraburkholderia</taxon>
    </lineage>
</organism>
<evidence type="ECO:0000256" key="6">
    <source>
        <dbReference type="ARBA" id="ARBA00022670"/>
    </source>
</evidence>
<dbReference type="CDD" id="cd10839">
    <property type="entry name" value="cpPDZ1_DegP-like"/>
    <property type="match status" value="1"/>
</dbReference>
<keyword evidence="10 17" id="KW-0378">Hydrolase</keyword>
<dbReference type="GO" id="GO:0042597">
    <property type="term" value="C:periplasmic space"/>
    <property type="evidence" value="ECO:0007669"/>
    <property type="project" value="UniProtKB-SubCell"/>
</dbReference>
<evidence type="ECO:0000256" key="1">
    <source>
        <dbReference type="ARBA" id="ARBA00001772"/>
    </source>
</evidence>
<comment type="similarity">
    <text evidence="3">Belongs to the peptidase S1C family.</text>
</comment>
<evidence type="ECO:0000256" key="13">
    <source>
        <dbReference type="ARBA" id="ARBA00032850"/>
    </source>
</evidence>
<dbReference type="InterPro" id="IPR011782">
    <property type="entry name" value="Pept_S1C_Do"/>
</dbReference>
<evidence type="ECO:0000256" key="2">
    <source>
        <dbReference type="ARBA" id="ARBA00004418"/>
    </source>
</evidence>
<evidence type="ECO:0000313" key="18">
    <source>
        <dbReference type="Proteomes" id="UP000494329"/>
    </source>
</evidence>
<keyword evidence="7" id="KW-0732">Signal</keyword>
<feature type="binding site" evidence="15">
    <location>
        <position position="163"/>
    </location>
    <ligand>
        <name>substrate</name>
    </ligand>
</feature>
<dbReference type="InterPro" id="IPR001478">
    <property type="entry name" value="PDZ"/>
</dbReference>
<dbReference type="PANTHER" id="PTHR22939:SF130">
    <property type="entry name" value="PERIPLASMIC SERINE ENDOPROTEASE DEGP-LIKE-RELATED"/>
    <property type="match status" value="1"/>
</dbReference>
<dbReference type="Pfam" id="PF13180">
    <property type="entry name" value="PDZ_2"/>
    <property type="match status" value="1"/>
</dbReference>
<keyword evidence="11" id="KW-0720">Serine protease</keyword>
<feature type="binding site" evidence="15">
    <location>
        <position position="193"/>
    </location>
    <ligand>
        <name>substrate</name>
    </ligand>
</feature>
<dbReference type="InterPro" id="IPR001940">
    <property type="entry name" value="Peptidase_S1C"/>
</dbReference>
<dbReference type="EC" id="3.4.21.107" evidence="4"/>
<dbReference type="SUPFAM" id="SSF50494">
    <property type="entry name" value="Trypsin-like serine proteases"/>
    <property type="match status" value="1"/>
</dbReference>
<dbReference type="GO" id="GO:0006508">
    <property type="term" value="P:proteolysis"/>
    <property type="evidence" value="ECO:0007669"/>
    <property type="project" value="UniProtKB-KW"/>
</dbReference>
<evidence type="ECO:0000256" key="3">
    <source>
        <dbReference type="ARBA" id="ARBA00010541"/>
    </source>
</evidence>
<evidence type="ECO:0000256" key="9">
    <source>
        <dbReference type="ARBA" id="ARBA00022764"/>
    </source>
</evidence>
<dbReference type="PROSITE" id="PS50106">
    <property type="entry name" value="PDZ"/>
    <property type="match status" value="2"/>
</dbReference>
<dbReference type="NCBIfam" id="TIGR02037">
    <property type="entry name" value="degP_htrA_DO"/>
    <property type="match status" value="1"/>
</dbReference>
<evidence type="ECO:0000256" key="8">
    <source>
        <dbReference type="ARBA" id="ARBA00022737"/>
    </source>
</evidence>